<dbReference type="SUPFAM" id="SSF52980">
    <property type="entry name" value="Restriction endonuclease-like"/>
    <property type="match status" value="1"/>
</dbReference>
<dbReference type="InterPro" id="IPR049468">
    <property type="entry name" value="Restrct_endonuc-II-like_dom"/>
</dbReference>
<sequence>MLNTTIECQFEYDKKVSFALQQNHVPVVKFLSVKNSSADYLSNLKIEITANPMFAESYTLTIEKLEPDEVIEIRPDLPLSSEFLSSLDESIAGHLNVRITHENQELFKKTLPIDVMSFDSWPGASVLPEIISSFITPNRPFINEIIRYAATIMEKGTGTSSMDGYQSGNPNRVLAQLSAIFSAIQSYGIAYVNPPASFEEEGQKVRFPDLIKEHKLGTCLDLTLLYAACAEAVGIYPIVVFLKGHAFPAFWLKEQTSFESFQDDKSILTKSMANGINELIVVESTLLTKKEASFNGAVQAAEMNLDKEGQFHFFIDVQRSRIGQIKPIPLKKVGGEIEVEVQTETGLKTPGNMQFDHVEVIPESDRSDQTNEQENKVIYWQNKLIDMSLRNNLLNYRLHTQGVPVVTPDLSKTEDILAMGQKVFINPLPNEWKNKARDFRDQKELLQSKILQGDMENNRLRSTLTEVKLEQELVKLYRKAKNTLEESGANSLFVALGFLKWYEEKSYTKERYAPILLLPVDLVRLSAKKGYYIRARDEEIQINISLIEYLKQKFGIDASRLYDIPKDDHGADVKRVLTTMRRLIMPMKNWDVYETASIGLFSFSKFVMWNDLVNNSEELKKNKVVKSLIEGNYLGEASQTMNKPVTAEVDEEETVFAPLSFDSTQLEAILATGDNNSFVLHGPPGSGKSQTITNMISHALANDKTVLFVAEKMAALSVVQKRLSDIGLGDFCLEVYSSKGQKKDILAQLEASFKAQSKTKGTKWNEKSEEIKRLKKELNTYVHDLHKKTTIGQSIFEMIEEYSDIKVKNQVIDFNRNSVKNMDEGLFKKSKQLLENIAVVGEICGDTDKNPWSGIKQTNYSLQLNDTIKEQLSAIETNVSLLGELEQSFNVLGLVDQNRTYKWYSLLDSLSTYLLDMPQANLNLIGVDHFEQLAAQLANVISTGKQRDNKIKTITERFDLSILKINPEPLLQELRLAENSWFLKKIIGKNKISKELKKYLVTKNKIDTDELDTIITTIKEIQQKQETLNQSTDMMERYFPSLWNDSKGNWSEIEKAIEWTVSVRSALHEFSEEQAYLTNTAEVLQNNTKAITAQKMQDAITNFKSTFKKVKSCVNKIEEELLLSDFHEPGQHNWTQVIKDKSILLINALPQLKDNCQLARTIEEAELAGLENVTKPYLNGQLKHSELLPAFLYGFYRVRIDEEITSSQTLSGFSRAEFENKVKTFNSLDDEISELTKLEVYVRLMERVPDLLNNVIQSSEPGILLKAIKSKGRGIAIRQLFERIPNLLPKIKPCMLMSPLSVAQYLDPSVSKFDFVIFDEASQLPTSEAIGAMARGENVVVVGDPKQLPPTSFFSAQQSEEDFDIQDLESVLDDCLSVRMPQKHLSWHYRSEHESLISFSNNHFYENKLITFPSVDDIKSRVSFKNVKGVYDRGKTKHNKIEAKAIVDEIFSRLSNPEQEHQSIGVVTFNQVQQTLIEDMIDERLKEDSSLEKYFTDEVLDPVFVKNLENVQGDERDVILFSVGYGPDETGHMTLNFGPLNRDGGWRRLNVAVSRAKKEMIIYASMEPDQINLSRTKAEGVHSLRAFMEFAKRGNEPLLLENRNQSRNTNSEIIIPKIQKALEDHGYQTQQNVGSSEFKIDLAVVDKNREGKYIAAIQIDGPGYANRKTTRDRNKLSDLMLGRLGWQIIKVWSVEWWHDERKQIEGILNQLKHIENNPSEENSNQPAASTKVQPTIQQKISSLVIPLENSKPKGNFFDPAILETVNLPNESFYPIEGRPIIRKQIQQVVNQEAPVSFSQLTKSIISAWGFTRSGAKLENIVETVLSKMKVYKSKEEKGLFIWKDEAQFNTYKEFRLAGNDRRALQDISKQEFANGVMEIISTALRLPKTDLIKEISKQLGYSRTSSQGEQFIQEAIDLNVSKGLIVEDEKGFVEVK</sequence>
<feature type="domain" description="DUF3320" evidence="1">
    <location>
        <begin position="1772"/>
        <end position="1818"/>
    </location>
</feature>
<feature type="domain" description="DNA2/NAM7 helicase-like C-terminal" evidence="3">
    <location>
        <begin position="1379"/>
        <end position="1565"/>
    </location>
</feature>
<dbReference type="Gene3D" id="3.40.50.300">
    <property type="entry name" value="P-loop containing nucleotide triphosphate hydrolases"/>
    <property type="match status" value="3"/>
</dbReference>
<dbReference type="GO" id="GO:0004386">
    <property type="term" value="F:helicase activity"/>
    <property type="evidence" value="ECO:0007669"/>
    <property type="project" value="InterPro"/>
</dbReference>
<evidence type="ECO:0000259" key="3">
    <source>
        <dbReference type="Pfam" id="PF13087"/>
    </source>
</evidence>
<evidence type="ECO:0000259" key="1">
    <source>
        <dbReference type="Pfam" id="PF11784"/>
    </source>
</evidence>
<evidence type="ECO:0000259" key="4">
    <source>
        <dbReference type="Pfam" id="PF18741"/>
    </source>
</evidence>
<feature type="domain" description="DNA2/NAM7 helicase helicase" evidence="2">
    <location>
        <begin position="661"/>
        <end position="809"/>
    </location>
</feature>
<feature type="domain" description="Restriction endonuclease type II-like" evidence="4">
    <location>
        <begin position="1618"/>
        <end position="1711"/>
    </location>
</feature>
<dbReference type="Pfam" id="PF11784">
    <property type="entry name" value="DUF3320"/>
    <property type="match status" value="1"/>
</dbReference>
<evidence type="ECO:0000313" key="6">
    <source>
        <dbReference type="Proteomes" id="UP000265801"/>
    </source>
</evidence>
<dbReference type="Pfam" id="PF18741">
    <property type="entry name" value="MTES_1575"/>
    <property type="match status" value="1"/>
</dbReference>
<dbReference type="InterPro" id="IPR027417">
    <property type="entry name" value="P-loop_NTPase"/>
</dbReference>
<dbReference type="SUPFAM" id="SSF52540">
    <property type="entry name" value="P-loop containing nucleoside triphosphate hydrolases"/>
    <property type="match status" value="2"/>
</dbReference>
<protein>
    <submittedName>
        <fullName evidence="5">DUF3320 domain-containing protein</fullName>
    </submittedName>
</protein>
<dbReference type="Proteomes" id="UP000265801">
    <property type="component" value="Unassembled WGS sequence"/>
</dbReference>
<dbReference type="InterPro" id="IPR011335">
    <property type="entry name" value="Restrct_endonuc-II-like"/>
</dbReference>
<gene>
    <name evidence="5" type="ORF">D3H55_13330</name>
</gene>
<evidence type="ECO:0000313" key="5">
    <source>
        <dbReference type="EMBL" id="RIW32558.1"/>
    </source>
</evidence>
<feature type="domain" description="DNA2/NAM7 helicase helicase" evidence="2">
    <location>
        <begin position="1310"/>
        <end position="1352"/>
    </location>
</feature>
<dbReference type="PANTHER" id="PTHR10887">
    <property type="entry name" value="DNA2/NAM7 HELICASE FAMILY"/>
    <property type="match status" value="1"/>
</dbReference>
<dbReference type="Gene3D" id="3.40.960.10">
    <property type="entry name" value="VSR Endonuclease"/>
    <property type="match status" value="1"/>
</dbReference>
<dbReference type="InterPro" id="IPR041677">
    <property type="entry name" value="DNA2/NAM7_AAA_11"/>
</dbReference>
<dbReference type="InterPro" id="IPR025103">
    <property type="entry name" value="DUF4011"/>
</dbReference>
<dbReference type="InterPro" id="IPR047187">
    <property type="entry name" value="SF1_C_Upf1"/>
</dbReference>
<accession>A0A3A1QVU4</accession>
<keyword evidence="6" id="KW-1185">Reference proteome</keyword>
<dbReference type="CDD" id="cd18808">
    <property type="entry name" value="SF1_C_Upf1"/>
    <property type="match status" value="1"/>
</dbReference>
<dbReference type="Pfam" id="PF13087">
    <property type="entry name" value="AAA_12"/>
    <property type="match status" value="1"/>
</dbReference>
<organism evidence="5 6">
    <name type="scientific">Bacillus salacetis</name>
    <dbReference type="NCBI Taxonomy" id="2315464"/>
    <lineage>
        <taxon>Bacteria</taxon>
        <taxon>Bacillati</taxon>
        <taxon>Bacillota</taxon>
        <taxon>Bacilli</taxon>
        <taxon>Bacillales</taxon>
        <taxon>Bacillaceae</taxon>
        <taxon>Bacillus</taxon>
    </lineage>
</organism>
<name>A0A3A1QVU4_9BACI</name>
<dbReference type="Pfam" id="PF13086">
    <property type="entry name" value="AAA_11"/>
    <property type="match status" value="2"/>
</dbReference>
<dbReference type="FunFam" id="3.40.50.300:FF:002063">
    <property type="entry name" value="DNA helicase related protein"/>
    <property type="match status" value="1"/>
</dbReference>
<dbReference type="InterPro" id="IPR041679">
    <property type="entry name" value="DNA2/NAM7-like_C"/>
</dbReference>
<comment type="caution">
    <text evidence="5">The sequence shown here is derived from an EMBL/GenBank/DDBJ whole genome shotgun (WGS) entry which is preliminary data.</text>
</comment>
<dbReference type="InterPro" id="IPR045055">
    <property type="entry name" value="DNA2/NAM7-like"/>
</dbReference>
<dbReference type="OrthoDB" id="9757917at2"/>
<reference evidence="5 6" key="1">
    <citation type="submission" date="2018-09" db="EMBL/GenBank/DDBJ databases">
        <title>Bacillus saliacetes sp. nov., isolated from Thai shrimp paste (Ka-pi).</title>
        <authorList>
            <person name="Daroonpunt R."/>
            <person name="Tanasupawat S."/>
            <person name="Yiamsombut S."/>
        </authorList>
    </citation>
    <scope>NUCLEOTIDE SEQUENCE [LARGE SCALE GENOMIC DNA]</scope>
    <source>
        <strain evidence="5 6">SKP7-4</strain>
    </source>
</reference>
<dbReference type="Pfam" id="PF13195">
    <property type="entry name" value="DUF4011"/>
    <property type="match status" value="1"/>
</dbReference>
<dbReference type="EMBL" id="QXIR01000017">
    <property type="protein sequence ID" value="RIW32558.1"/>
    <property type="molecule type" value="Genomic_DNA"/>
</dbReference>
<dbReference type="InterPro" id="IPR021754">
    <property type="entry name" value="DUF3320"/>
</dbReference>
<evidence type="ECO:0000259" key="2">
    <source>
        <dbReference type="Pfam" id="PF13086"/>
    </source>
</evidence>
<proteinExistence type="predicted"/>
<dbReference type="PANTHER" id="PTHR10887:SF530">
    <property type="entry name" value="SUPERFAMILY I DNA HELICASES"/>
    <property type="match status" value="1"/>
</dbReference>